<reference evidence="9" key="2">
    <citation type="submission" date="2025-08" db="UniProtKB">
        <authorList>
            <consortium name="Ensembl"/>
        </authorList>
    </citation>
    <scope>IDENTIFICATION</scope>
</reference>
<feature type="domain" description="MYND-type" evidence="8">
    <location>
        <begin position="833"/>
        <end position="873"/>
    </location>
</feature>
<dbReference type="PROSITE" id="PS50088">
    <property type="entry name" value="ANK_REPEAT"/>
    <property type="match status" value="2"/>
</dbReference>
<reference evidence="10" key="1">
    <citation type="submission" date="2003-08" db="EMBL/GenBank/DDBJ databases">
        <authorList>
            <person name="Birren B."/>
            <person name="Nusbaum C."/>
            <person name="Abebe A."/>
            <person name="Abouelleil A."/>
            <person name="Adekoya E."/>
            <person name="Ait-zahra M."/>
            <person name="Allen N."/>
            <person name="Allen T."/>
            <person name="An P."/>
            <person name="Anderson M."/>
            <person name="Anderson S."/>
            <person name="Arachchi H."/>
            <person name="Armbruster J."/>
            <person name="Bachantsang P."/>
            <person name="Baldwin J."/>
            <person name="Barry A."/>
            <person name="Bayul T."/>
            <person name="Blitshsteyn B."/>
            <person name="Bloom T."/>
            <person name="Blye J."/>
            <person name="Boguslavskiy L."/>
            <person name="Borowsky M."/>
            <person name="Boukhgalter B."/>
            <person name="Brunache A."/>
            <person name="Butler J."/>
            <person name="Calixte N."/>
            <person name="Calvo S."/>
            <person name="Camarata J."/>
            <person name="Campo K."/>
            <person name="Chang J."/>
            <person name="Cheshatsang Y."/>
            <person name="Citroen M."/>
            <person name="Collymore A."/>
            <person name="Considine T."/>
            <person name="Cook A."/>
            <person name="Cooke P."/>
            <person name="Corum B."/>
            <person name="Cuomo C."/>
            <person name="David R."/>
            <person name="Dawoe T."/>
            <person name="Degray S."/>
            <person name="Dodge S."/>
            <person name="Dooley K."/>
            <person name="Dorje P."/>
            <person name="Dorjee K."/>
            <person name="Dorris L."/>
            <person name="Duffey N."/>
            <person name="Dupes A."/>
            <person name="Elkins T."/>
            <person name="Engels R."/>
            <person name="Erickson J."/>
            <person name="Farina A."/>
            <person name="Faro S."/>
            <person name="Ferreira P."/>
            <person name="Fischer H."/>
            <person name="Fitzgerald M."/>
            <person name="Foley K."/>
            <person name="Gage D."/>
            <person name="Galagan J."/>
            <person name="Gearin G."/>
            <person name="Gnerre S."/>
            <person name="Gnirke A."/>
            <person name="Goyette A."/>
            <person name="Graham J."/>
            <person name="Grandbois E."/>
            <person name="Gyaltsen K."/>
            <person name="Hafez N."/>
            <person name="Hagopian D."/>
            <person name="Hagos B."/>
            <person name="Hall J."/>
            <person name="Hatcher B."/>
            <person name="Heller A."/>
            <person name="Higgins H."/>
            <person name="Honan T."/>
            <person name="Horn A."/>
            <person name="Houde N."/>
            <person name="Hughes L."/>
            <person name="Hulme W."/>
            <person name="Husby E."/>
            <person name="Iliev I."/>
            <person name="Jaffe D."/>
            <person name="Jones C."/>
            <person name="Kamal M."/>
            <person name="Kamat A."/>
            <person name="Kamvysselis M."/>
            <person name="Karlsson E."/>
            <person name="Kells C."/>
            <person name="Kieu A."/>
            <person name="Kisner P."/>
            <person name="Kodira C."/>
            <person name="Kulbokas E."/>
            <person name="Labutti K."/>
            <person name="Lama D."/>
            <person name="Landers T."/>
            <person name="Leger J."/>
            <person name="Levine S."/>
            <person name="Lewis D."/>
            <person name="Lewis T."/>
            <person name="Lindblad-toh K."/>
            <person name="Liu X."/>
            <person name="Lokyitsang T."/>
            <person name="Lokyitsang Y."/>
            <person name="Lucien O."/>
            <person name="Lui A."/>
            <person name="Ma L.J."/>
            <person name="Mabbitt R."/>
            <person name="Macdonald J."/>
            <person name="Maclean C."/>
            <person name="Major J."/>
            <person name="Manning J."/>
            <person name="Marabella R."/>
            <person name="Maru K."/>
            <person name="Matthews C."/>
            <person name="Mauceli E."/>
            <person name="Mccarthy M."/>
            <person name="Mcdonough S."/>
            <person name="Mcghee T."/>
            <person name="Meldrim J."/>
            <person name="Meneus L."/>
            <person name="Mesirov J."/>
            <person name="Mihalev A."/>
            <person name="Mihova T."/>
            <person name="Mikkelsen T."/>
            <person name="Mlenga V."/>
            <person name="Moru K."/>
            <person name="Mozes J."/>
            <person name="Mulrain L."/>
            <person name="Munson G."/>
            <person name="Naylor J."/>
            <person name="Newes C."/>
            <person name="Nguyen C."/>
            <person name="Nguyen N."/>
            <person name="Nguyen T."/>
            <person name="Nicol R."/>
            <person name="Nielsen C."/>
            <person name="Nizzari M."/>
            <person name="Norbu C."/>
            <person name="Norbu N."/>
            <person name="O'donnell P."/>
            <person name="Okoawo O."/>
            <person name="O'leary S."/>
            <person name="Omotosho B."/>
            <person name="O'neill K."/>
            <person name="Osman S."/>
            <person name="Parker S."/>
            <person name="Perrin D."/>
            <person name="Phunkhang P."/>
            <person name="Piqani B."/>
            <person name="Purcell S."/>
            <person name="Rachupka T."/>
            <person name="Ramasamy U."/>
            <person name="Rameau R."/>
            <person name="Ray V."/>
            <person name="Raymond C."/>
            <person name="Retta R."/>
            <person name="Richardson S."/>
            <person name="Rise C."/>
            <person name="Rodriguez J."/>
            <person name="Rogers J."/>
            <person name="Rogov P."/>
            <person name="Rutman M."/>
            <person name="Schupbach R."/>
            <person name="Seaman C."/>
            <person name="Settipalli S."/>
            <person name="Sharpe T."/>
            <person name="Sheridan J."/>
            <person name="Sherpa N."/>
            <person name="Shi J."/>
            <person name="Smirnov S."/>
            <person name="Smith C."/>
            <person name="Sougnez C."/>
            <person name="Spencer B."/>
            <person name="Stalker J."/>
            <person name="Stange-thomann N."/>
            <person name="Stavropoulos S."/>
            <person name="Stetson K."/>
            <person name="Stone C."/>
            <person name="Stone S."/>
            <person name="Stubbs M."/>
            <person name="Talamas J."/>
            <person name="Tchuinga P."/>
            <person name="Tenzing P."/>
            <person name="Tesfaye S."/>
            <person name="Theodore J."/>
            <person name="Thoulutsang Y."/>
            <person name="Topham K."/>
            <person name="Towey S."/>
            <person name="Tsamla T."/>
            <person name="Tsomo N."/>
            <person name="Vallee D."/>
            <person name="Vassiliev H."/>
            <person name="Venkataraman V."/>
            <person name="Vinson J."/>
            <person name="Vo A."/>
            <person name="Wade C."/>
            <person name="Wang S."/>
            <person name="Wangchuk T."/>
            <person name="Wangdi T."/>
            <person name="Whittaker C."/>
            <person name="Wilkinson J."/>
            <person name="Wu Y."/>
            <person name="Wyman D."/>
            <person name="Yadav S."/>
            <person name="Yang S."/>
            <person name="Yang X."/>
            <person name="Yeager S."/>
            <person name="Yee E."/>
            <person name="Young G."/>
            <person name="Zainoun J."/>
            <person name="Zembeck L."/>
            <person name="Zimmer A."/>
            <person name="Zody M."/>
            <person name="Lander E."/>
        </authorList>
    </citation>
    <scope>NUCLEOTIDE SEQUENCE [LARGE SCALE GENOMIC DNA]</scope>
</reference>
<dbReference type="SMART" id="SM00698">
    <property type="entry name" value="MORN"/>
    <property type="match status" value="3"/>
</dbReference>
<protein>
    <recommendedName>
        <fullName evidence="8">MYND-type domain-containing protein</fullName>
    </recommendedName>
</protein>
<keyword evidence="1" id="KW-0479">Metal-binding</keyword>
<keyword evidence="10" id="KW-1185">Reference proteome</keyword>
<reference evidence="9" key="3">
    <citation type="submission" date="2025-09" db="UniProtKB">
        <authorList>
            <consortium name="Ensembl"/>
        </authorList>
    </citation>
    <scope>IDENTIFICATION</scope>
</reference>
<dbReference type="SMART" id="SM00248">
    <property type="entry name" value="ANK"/>
    <property type="match status" value="7"/>
</dbReference>
<dbReference type="Pfam" id="PF00023">
    <property type="entry name" value="Ank"/>
    <property type="match status" value="1"/>
</dbReference>
<dbReference type="PANTHER" id="PTHR15897:SF2">
    <property type="entry name" value="ANKYRIN REPEAT AND MYND DOMAIN-CONTAINING PROTEIN 1"/>
    <property type="match status" value="1"/>
</dbReference>
<keyword evidence="2" id="KW-0677">Repeat</keyword>
<evidence type="ECO:0000256" key="3">
    <source>
        <dbReference type="ARBA" id="ARBA00022771"/>
    </source>
</evidence>
<name>H2ZD13_CIOSA</name>
<evidence type="ECO:0000256" key="4">
    <source>
        <dbReference type="ARBA" id="ARBA00022833"/>
    </source>
</evidence>
<dbReference type="Proteomes" id="UP000007875">
    <property type="component" value="Unassembled WGS sequence"/>
</dbReference>
<dbReference type="InterPro" id="IPR036770">
    <property type="entry name" value="Ankyrin_rpt-contain_sf"/>
</dbReference>
<evidence type="ECO:0000256" key="6">
    <source>
        <dbReference type="PROSITE-ProRule" id="PRU00134"/>
    </source>
</evidence>
<evidence type="ECO:0000259" key="8">
    <source>
        <dbReference type="PROSITE" id="PS50865"/>
    </source>
</evidence>
<dbReference type="Gene3D" id="2.20.110.10">
    <property type="entry name" value="Histone H3 K4-specific methyltransferase SET7/9 N-terminal domain"/>
    <property type="match status" value="1"/>
</dbReference>
<sequence>MRHGTGSHTWKSGEVYEGSFYKDHMHGNGCYTWRDGSTFTGSFYLDQKQGYGTLTFVNGDVFEGLYKANERFGPGVLTYAGHGQCKVQDIGWWCRDKLIRLCTRVEGAFSMHDHKEYKYFEEETHHQIDLSENESSDLFAHNATSYSFLSEQFKAALSSESTVLPNGIEIYSKDYEHLPQTSKLKKELNQAFFGADYDLVCSDKLYTVVAINNTPLSMKIQKHIHTHRHQEKGLSFIPDEISTKERSFFDSKSGPLEHASRQLLLCAGAGDAHSVYSILKSGAADPNVADRQGNNPIISAATNCHLDVVNILLDMGANINQVNDQGTSSLSACHVFYYPVDHFKTNLLDQIHAKHPEYGVFEKPKTKKRESIKVVNLRLIILMDFQLFLTQGGSRPGSPCRERRSSSISSKVKNRRESSPSPAPSDDKELAFESNENVVDLDAKVTQDLIERTATLLSYNERAVSGVSTRNGQAIRLGTTGALAVWKAEHSQLRKTIELLLLRGADPNIGPVPFPPLFFAVKAADISAVCLLLNKGASTAFRLSDKGLGGFNVLHVASGIMCSEGVKLVELLLHANADPNTCAHDRYGIYNKMHTCEGTMTLDDMHKNMDSMGLSEDLGITALHIACHRDDNYKDACDVTHLLLNNAAKPDCIWTGHSPLSLAIASGNDLCVKKLLQFGADASLELSDGLGSALCVASDPQYEFRRSPEDRISLIDWLVKFGADMLAPIKFGSKQSTGTVVDYAHWLFNKDTRISRTPYHALNIKEREAYNARKNLLTHLGKLLRESAKNLDRRTTQENFSGSTEKLMCHLLKRQEYAFELCKFFRKPAFKYCYECGRSVGVHLTSCTRCHEVYYCSRACKLKAWEERHKYEC</sequence>
<dbReference type="AlphaFoldDB" id="H2ZD13"/>
<dbReference type="Ensembl" id="ENSCSAVT00000015657.1">
    <property type="protein sequence ID" value="ENSCSAVP00000015479.1"/>
    <property type="gene ID" value="ENSCSAVG00000009083.1"/>
</dbReference>
<dbReference type="PROSITE" id="PS50865">
    <property type="entry name" value="ZF_MYND_2"/>
    <property type="match status" value="1"/>
</dbReference>
<evidence type="ECO:0000313" key="10">
    <source>
        <dbReference type="Proteomes" id="UP000007875"/>
    </source>
</evidence>
<dbReference type="PROSITE" id="PS50297">
    <property type="entry name" value="ANK_REP_REGION"/>
    <property type="match status" value="2"/>
</dbReference>
<feature type="repeat" description="ANK" evidence="5">
    <location>
        <begin position="655"/>
        <end position="687"/>
    </location>
</feature>
<dbReference type="GO" id="GO:0008270">
    <property type="term" value="F:zinc ion binding"/>
    <property type="evidence" value="ECO:0007669"/>
    <property type="project" value="UniProtKB-KW"/>
</dbReference>
<evidence type="ECO:0000256" key="2">
    <source>
        <dbReference type="ARBA" id="ARBA00022737"/>
    </source>
</evidence>
<dbReference type="Gene3D" id="6.10.140.2220">
    <property type="match status" value="1"/>
</dbReference>
<keyword evidence="4" id="KW-0862">Zinc</keyword>
<evidence type="ECO:0000256" key="1">
    <source>
        <dbReference type="ARBA" id="ARBA00022723"/>
    </source>
</evidence>
<dbReference type="PROSITE" id="PS01360">
    <property type="entry name" value="ZF_MYND_1"/>
    <property type="match status" value="1"/>
</dbReference>
<dbReference type="SUPFAM" id="SSF48403">
    <property type="entry name" value="Ankyrin repeat"/>
    <property type="match status" value="2"/>
</dbReference>
<dbReference type="InterPro" id="IPR002110">
    <property type="entry name" value="Ankyrin_rpt"/>
</dbReference>
<dbReference type="Pfam" id="PF02493">
    <property type="entry name" value="MORN"/>
    <property type="match status" value="3"/>
</dbReference>
<dbReference type="SUPFAM" id="SSF144232">
    <property type="entry name" value="HIT/MYND zinc finger-like"/>
    <property type="match status" value="1"/>
</dbReference>
<dbReference type="HOGENOM" id="CLU_009689_0_0_1"/>
<dbReference type="InterPro" id="IPR053064">
    <property type="entry name" value="Ankyrin-MYND_domain-protein"/>
</dbReference>
<dbReference type="SUPFAM" id="SSF82185">
    <property type="entry name" value="Histone H3 K4-specific methyltransferase SET7/9 N-terminal domain"/>
    <property type="match status" value="1"/>
</dbReference>
<dbReference type="Pfam" id="PF12796">
    <property type="entry name" value="Ank_2"/>
    <property type="match status" value="1"/>
</dbReference>
<dbReference type="PANTHER" id="PTHR15897">
    <property type="entry name" value="ANKYRIN REPEAT AND MYND DOMAIN PROTEIN 1"/>
    <property type="match status" value="1"/>
</dbReference>
<evidence type="ECO:0000313" key="9">
    <source>
        <dbReference type="Ensembl" id="ENSCSAVP00000015479.1"/>
    </source>
</evidence>
<organism evidence="9 10">
    <name type="scientific">Ciona savignyi</name>
    <name type="common">Pacific transparent sea squirt</name>
    <dbReference type="NCBI Taxonomy" id="51511"/>
    <lineage>
        <taxon>Eukaryota</taxon>
        <taxon>Metazoa</taxon>
        <taxon>Chordata</taxon>
        <taxon>Tunicata</taxon>
        <taxon>Ascidiacea</taxon>
        <taxon>Phlebobranchia</taxon>
        <taxon>Cionidae</taxon>
        <taxon>Ciona</taxon>
    </lineage>
</organism>
<accession>H2ZD13</accession>
<dbReference type="Pfam" id="PF01753">
    <property type="entry name" value="zf-MYND"/>
    <property type="match status" value="1"/>
</dbReference>
<dbReference type="InterPro" id="IPR002893">
    <property type="entry name" value="Znf_MYND"/>
</dbReference>
<feature type="region of interest" description="Disordered" evidence="7">
    <location>
        <begin position="393"/>
        <end position="430"/>
    </location>
</feature>
<dbReference type="GeneTree" id="ENSGT00460000041630"/>
<dbReference type="Gene3D" id="1.25.40.20">
    <property type="entry name" value="Ankyrin repeat-containing domain"/>
    <property type="match status" value="3"/>
</dbReference>
<keyword evidence="5" id="KW-0040">ANK repeat</keyword>
<proteinExistence type="predicted"/>
<evidence type="ECO:0000256" key="5">
    <source>
        <dbReference type="PROSITE-ProRule" id="PRU00023"/>
    </source>
</evidence>
<feature type="repeat" description="ANK" evidence="5">
    <location>
        <begin position="292"/>
        <end position="324"/>
    </location>
</feature>
<keyword evidence="3 6" id="KW-0863">Zinc-finger</keyword>
<dbReference type="InterPro" id="IPR003409">
    <property type="entry name" value="MORN"/>
</dbReference>
<evidence type="ECO:0000256" key="7">
    <source>
        <dbReference type="SAM" id="MobiDB-lite"/>
    </source>
</evidence>